<keyword evidence="5" id="KW-0862">Zinc</keyword>
<comment type="cofactor">
    <cofactor evidence="1">
        <name>Zn(2+)</name>
        <dbReference type="ChEBI" id="CHEBI:29105"/>
    </cofactor>
</comment>
<comment type="similarity">
    <text evidence="2">Belongs to the metallo-beta-lactamase superfamily.</text>
</comment>
<keyword evidence="8" id="KW-1185">Reference proteome</keyword>
<evidence type="ECO:0000256" key="4">
    <source>
        <dbReference type="ARBA" id="ARBA00022801"/>
    </source>
</evidence>
<dbReference type="InterPro" id="IPR001279">
    <property type="entry name" value="Metallo-B-lactamas"/>
</dbReference>
<evidence type="ECO:0000313" key="7">
    <source>
        <dbReference type="EMBL" id="GHA13880.1"/>
    </source>
</evidence>
<evidence type="ECO:0000259" key="6">
    <source>
        <dbReference type="SMART" id="SM00849"/>
    </source>
</evidence>
<accession>A0A918RVA2</accession>
<dbReference type="Gene3D" id="3.60.15.10">
    <property type="entry name" value="Ribonuclease Z/Hydroxyacylglutathione hydrolase-like"/>
    <property type="match status" value="1"/>
</dbReference>
<evidence type="ECO:0000256" key="3">
    <source>
        <dbReference type="ARBA" id="ARBA00022723"/>
    </source>
</evidence>
<dbReference type="AlphaFoldDB" id="A0A918RVA2"/>
<dbReference type="EMBL" id="BMZE01000001">
    <property type="protein sequence ID" value="GHA13880.1"/>
    <property type="molecule type" value="Genomic_DNA"/>
</dbReference>
<dbReference type="PANTHER" id="PTHR42978">
    <property type="entry name" value="QUORUM-QUENCHING LACTONASE YTNP-RELATED-RELATED"/>
    <property type="match status" value="1"/>
</dbReference>
<reference evidence="7" key="1">
    <citation type="journal article" date="2014" name="Int. J. Syst. Evol. Microbiol.">
        <title>Complete genome sequence of Corynebacterium casei LMG S-19264T (=DSM 44701T), isolated from a smear-ripened cheese.</title>
        <authorList>
            <consortium name="US DOE Joint Genome Institute (JGI-PGF)"/>
            <person name="Walter F."/>
            <person name="Albersmeier A."/>
            <person name="Kalinowski J."/>
            <person name="Ruckert C."/>
        </authorList>
    </citation>
    <scope>NUCLEOTIDE SEQUENCE</scope>
    <source>
        <strain evidence="7">KCTC 32437</strain>
    </source>
</reference>
<dbReference type="SUPFAM" id="SSF56281">
    <property type="entry name" value="Metallo-hydrolase/oxidoreductase"/>
    <property type="match status" value="1"/>
</dbReference>
<protein>
    <submittedName>
        <fullName evidence="7">N-acyl homoserine lactonase</fullName>
    </submittedName>
</protein>
<evidence type="ECO:0000256" key="2">
    <source>
        <dbReference type="ARBA" id="ARBA00007749"/>
    </source>
</evidence>
<dbReference type="RefSeq" id="WP_189423142.1">
    <property type="nucleotide sequence ID" value="NZ_BMZE01000001.1"/>
</dbReference>
<dbReference type="GO" id="GO:0016787">
    <property type="term" value="F:hydrolase activity"/>
    <property type="evidence" value="ECO:0007669"/>
    <property type="project" value="UniProtKB-KW"/>
</dbReference>
<organism evidence="7 8">
    <name type="scientific">Devosia pacifica</name>
    <dbReference type="NCBI Taxonomy" id="1335967"/>
    <lineage>
        <taxon>Bacteria</taxon>
        <taxon>Pseudomonadati</taxon>
        <taxon>Pseudomonadota</taxon>
        <taxon>Alphaproteobacteria</taxon>
        <taxon>Hyphomicrobiales</taxon>
        <taxon>Devosiaceae</taxon>
        <taxon>Devosia</taxon>
    </lineage>
</organism>
<proteinExistence type="inferred from homology"/>
<dbReference type="InterPro" id="IPR051013">
    <property type="entry name" value="MBL_superfamily_lactonases"/>
</dbReference>
<dbReference type="GO" id="GO:0046872">
    <property type="term" value="F:metal ion binding"/>
    <property type="evidence" value="ECO:0007669"/>
    <property type="project" value="UniProtKB-KW"/>
</dbReference>
<keyword evidence="3" id="KW-0479">Metal-binding</keyword>
<feature type="domain" description="Metallo-beta-lactamase" evidence="6">
    <location>
        <begin position="35"/>
        <end position="243"/>
    </location>
</feature>
<name>A0A918RVA2_9HYPH</name>
<evidence type="ECO:0000313" key="8">
    <source>
        <dbReference type="Proteomes" id="UP000646579"/>
    </source>
</evidence>
<evidence type="ECO:0000256" key="1">
    <source>
        <dbReference type="ARBA" id="ARBA00001947"/>
    </source>
</evidence>
<keyword evidence="4" id="KW-0378">Hydrolase</keyword>
<dbReference type="SMART" id="SM00849">
    <property type="entry name" value="Lactamase_B"/>
    <property type="match status" value="1"/>
</dbReference>
<dbReference type="InterPro" id="IPR036866">
    <property type="entry name" value="RibonucZ/Hydroxyglut_hydro"/>
</dbReference>
<dbReference type="Proteomes" id="UP000646579">
    <property type="component" value="Unassembled WGS sequence"/>
</dbReference>
<dbReference type="CDD" id="cd07729">
    <property type="entry name" value="AHL_lactonase_MBL-fold"/>
    <property type="match status" value="1"/>
</dbReference>
<dbReference type="PANTHER" id="PTHR42978:SF2">
    <property type="entry name" value="102 KBASES UNSTABLE REGION: FROM 1 TO 119443"/>
    <property type="match status" value="1"/>
</dbReference>
<sequence>MTSVRRLFVLLCGYEILPITVSLRGANPRFIVSVPICTYLLDTEAGWVLFDAGLDSHHLTDPAQVEKYFSRDGWFPPPVVEPVHEMEEQLRQIGIGFEDISILILSHLHADHSGHIKRMPQAEIIIQKREYDYAFSDEPKVAYFPEDYDLPGLNWTVIDGDQQLMPGIDAIFTPGHTPGHQSLVIDLPSKGKTILTADVGDWIENFTQEILPGSATNDEEAIASIHRINDLHQRTDGEMFLTHDPVLVRKIKLAPDYYV</sequence>
<gene>
    <name evidence="7" type="ORF">GCM10007989_05650</name>
</gene>
<reference evidence="7" key="2">
    <citation type="submission" date="2020-09" db="EMBL/GenBank/DDBJ databases">
        <authorList>
            <person name="Sun Q."/>
            <person name="Kim S."/>
        </authorList>
    </citation>
    <scope>NUCLEOTIDE SEQUENCE</scope>
    <source>
        <strain evidence="7">KCTC 32437</strain>
    </source>
</reference>
<comment type="caution">
    <text evidence="7">The sequence shown here is derived from an EMBL/GenBank/DDBJ whole genome shotgun (WGS) entry which is preliminary data.</text>
</comment>
<dbReference type="Pfam" id="PF00753">
    <property type="entry name" value="Lactamase_B"/>
    <property type="match status" value="1"/>
</dbReference>
<evidence type="ECO:0000256" key="5">
    <source>
        <dbReference type="ARBA" id="ARBA00022833"/>
    </source>
</evidence>